<protein>
    <submittedName>
        <fullName evidence="1">Endolysin</fullName>
    </submittedName>
</protein>
<evidence type="ECO:0000313" key="1">
    <source>
        <dbReference type="EMBL" id="ARM65674.1"/>
    </source>
</evidence>
<dbReference type="Proteomes" id="UP000224502">
    <property type="component" value="Segment"/>
</dbReference>
<gene>
    <name evidence="1" type="ORF">LW31_072</name>
</gene>
<name>A0A1W6JHH9_9CAUD</name>
<proteinExistence type="predicted"/>
<sequence length="410" mass="46919">MTQVFVIRNGVTLKRFTQEYLIDLGITYNANAVPTCNLTMSMAILPYLTRRCELRIEHCGETILLKVNSSDCSIKNKTVAITTEHIFAEWEDESVPVNVAIKGKTPKELLTMNDFKLVNHNWEIHYDDSDEQYDTLDYEFSRENKSEALNKMLSQTETLLKRFPRNKERTLEIGIFGEHKHYRVPNVRSLDDISMEMDSSSIVNMVVPLSDKGDGGASSLTLRDSFVFRYGTANEFPIVLTGNTINTQSTNTGYLFPQYAPNNKDEYAVLDTYGIELEDGDIYEGTYSANDLQPIQEEGQTLSNEDRLKASYTLYKSAIRYLKNHRRQLRFTVRVPELPDNIDVLDKVKFSLLSTFPDITSTMTPYEKKIYEIDDWFYITEIQMTAVTGGWNYTVQLAKDLAGVYGNGVN</sequence>
<reference evidence="1 2" key="1">
    <citation type="journal article" date="2017" name="Viruses">
        <title>Phage Biodiversity in Artisanal Cheese Wheys Reflects the Complexity of the Fermentation Process.</title>
        <authorList>
            <person name="Mahony J."/>
            <person name="Moscarelli A."/>
            <person name="Kelleher P."/>
            <person name="Lugli G.A."/>
            <person name="Ventura M."/>
            <person name="Settanni L."/>
            <person name="van Sinderen D."/>
        </authorList>
    </citation>
    <scope>NUCLEOTIDE SEQUENCE [LARGE SCALE GENOMIC DNA]</scope>
</reference>
<organism evidence="1 2">
    <name type="scientific">Lactococcus phage LW31</name>
    <dbReference type="NCBI Taxonomy" id="1965478"/>
    <lineage>
        <taxon>Viruses</taxon>
        <taxon>Duplodnaviria</taxon>
        <taxon>Heunggongvirae</taxon>
        <taxon>Uroviricota</taxon>
        <taxon>Caudoviricetes</taxon>
        <taxon>Teubervirus</taxon>
        <taxon>Teubervirus LW31</taxon>
    </lineage>
</organism>
<accession>A0A1W6JHH9</accession>
<evidence type="ECO:0000313" key="2">
    <source>
        <dbReference type="Proteomes" id="UP000224502"/>
    </source>
</evidence>
<dbReference type="EMBL" id="KY554762">
    <property type="protein sequence ID" value="ARM65674.1"/>
    <property type="molecule type" value="Genomic_DNA"/>
</dbReference>
<keyword evidence="2" id="KW-1185">Reference proteome</keyword>